<sequence length="290" mass="31127">MKRLLVTGAKGMLGGAVVAEAERASEAPDVLACGRDLLDLRYPDGVRQLLREERPDVVVNCAGWTAVDDAETHEIDALVVNGSGVRALALGCEEIGARLLHISTDYVFDGTARTPYPEDAPTRPINAYGRGKLAGEAVVLGLLPRTGYVVRTGWLYGAGGRNFVQTMIALERSRDTVNVVDDQRGQPTWTGDLAARLLSLARSDAPPGVYHGTSGGQTTWFELAREVFTLLGADPSRVRPVSSAAFPSPTARPAYSVLGHGRWAVAGMRPLRHWREALHDAWPSLVGGPI</sequence>
<evidence type="ECO:0000259" key="3">
    <source>
        <dbReference type="Pfam" id="PF04321"/>
    </source>
</evidence>
<protein>
    <recommendedName>
        <fullName evidence="2">dTDP-4-dehydrorhamnose reductase</fullName>
        <ecNumber evidence="2">1.1.1.133</ecNumber>
    </recommendedName>
</protein>
<proteinExistence type="inferred from homology"/>
<keyword evidence="5" id="KW-1185">Reference proteome</keyword>
<dbReference type="SUPFAM" id="SSF51735">
    <property type="entry name" value="NAD(P)-binding Rossmann-fold domains"/>
    <property type="match status" value="1"/>
</dbReference>
<evidence type="ECO:0000313" key="5">
    <source>
        <dbReference type="Proteomes" id="UP001596496"/>
    </source>
</evidence>
<name>A0ABW2P317_9ACTN</name>
<keyword evidence="2 4" id="KW-0560">Oxidoreductase</keyword>
<comment type="function">
    <text evidence="2">Catalyzes the reduction of dTDP-6-deoxy-L-lyxo-4-hexulose to yield dTDP-L-rhamnose.</text>
</comment>
<dbReference type="Pfam" id="PF04321">
    <property type="entry name" value="RmlD_sub_bind"/>
    <property type="match status" value="1"/>
</dbReference>
<dbReference type="PANTHER" id="PTHR10491:SF4">
    <property type="entry name" value="METHIONINE ADENOSYLTRANSFERASE 2 SUBUNIT BETA"/>
    <property type="match status" value="1"/>
</dbReference>
<dbReference type="Gene3D" id="3.90.25.10">
    <property type="entry name" value="UDP-galactose 4-epimerase, domain 1"/>
    <property type="match status" value="1"/>
</dbReference>
<comment type="caution">
    <text evidence="4">The sequence shown here is derived from an EMBL/GenBank/DDBJ whole genome shotgun (WGS) entry which is preliminary data.</text>
</comment>
<dbReference type="Gene3D" id="3.40.50.720">
    <property type="entry name" value="NAD(P)-binding Rossmann-like Domain"/>
    <property type="match status" value="1"/>
</dbReference>
<dbReference type="RefSeq" id="WP_380824542.1">
    <property type="nucleotide sequence ID" value="NZ_JBHTCG010000003.1"/>
</dbReference>
<gene>
    <name evidence="4" type="primary">rfbD</name>
    <name evidence="4" type="ORF">ACFQSB_05075</name>
</gene>
<dbReference type="EC" id="1.1.1.133" evidence="2"/>
<evidence type="ECO:0000256" key="2">
    <source>
        <dbReference type="RuleBase" id="RU364082"/>
    </source>
</evidence>
<dbReference type="GO" id="GO:0008831">
    <property type="term" value="F:dTDP-4-dehydrorhamnose reductase activity"/>
    <property type="evidence" value="ECO:0007669"/>
    <property type="project" value="UniProtKB-EC"/>
</dbReference>
<comment type="pathway">
    <text evidence="2">Carbohydrate biosynthesis; dTDP-L-rhamnose biosynthesis.</text>
</comment>
<dbReference type="InterPro" id="IPR005913">
    <property type="entry name" value="dTDP_dehydrorham_reduct"/>
</dbReference>
<dbReference type="Proteomes" id="UP001596496">
    <property type="component" value="Unassembled WGS sequence"/>
</dbReference>
<comment type="similarity">
    <text evidence="1 2">Belongs to the dTDP-4-dehydrorhamnose reductase family.</text>
</comment>
<evidence type="ECO:0000256" key="1">
    <source>
        <dbReference type="ARBA" id="ARBA00010944"/>
    </source>
</evidence>
<dbReference type="PANTHER" id="PTHR10491">
    <property type="entry name" value="DTDP-4-DEHYDRORHAMNOSE REDUCTASE"/>
    <property type="match status" value="1"/>
</dbReference>
<keyword evidence="2" id="KW-0521">NADP</keyword>
<dbReference type="InterPro" id="IPR036291">
    <property type="entry name" value="NAD(P)-bd_dom_sf"/>
</dbReference>
<organism evidence="4 5">
    <name type="scientific">Sphaerisporangium rhizosphaerae</name>
    <dbReference type="NCBI Taxonomy" id="2269375"/>
    <lineage>
        <taxon>Bacteria</taxon>
        <taxon>Bacillati</taxon>
        <taxon>Actinomycetota</taxon>
        <taxon>Actinomycetes</taxon>
        <taxon>Streptosporangiales</taxon>
        <taxon>Streptosporangiaceae</taxon>
        <taxon>Sphaerisporangium</taxon>
    </lineage>
</organism>
<evidence type="ECO:0000313" key="4">
    <source>
        <dbReference type="EMBL" id="MFC7381571.1"/>
    </source>
</evidence>
<dbReference type="EMBL" id="JBHTCG010000003">
    <property type="protein sequence ID" value="MFC7381571.1"/>
    <property type="molecule type" value="Genomic_DNA"/>
</dbReference>
<dbReference type="NCBIfam" id="TIGR01214">
    <property type="entry name" value="rmlD"/>
    <property type="match status" value="1"/>
</dbReference>
<feature type="domain" description="RmlD-like substrate binding" evidence="3">
    <location>
        <begin position="3"/>
        <end position="281"/>
    </location>
</feature>
<accession>A0ABW2P317</accession>
<reference evidence="5" key="1">
    <citation type="journal article" date="2019" name="Int. J. Syst. Evol. Microbiol.">
        <title>The Global Catalogue of Microorganisms (GCM) 10K type strain sequencing project: providing services to taxonomists for standard genome sequencing and annotation.</title>
        <authorList>
            <consortium name="The Broad Institute Genomics Platform"/>
            <consortium name="The Broad Institute Genome Sequencing Center for Infectious Disease"/>
            <person name="Wu L."/>
            <person name="Ma J."/>
        </authorList>
    </citation>
    <scope>NUCLEOTIDE SEQUENCE [LARGE SCALE GENOMIC DNA]</scope>
    <source>
        <strain evidence="5">CECT 7649</strain>
    </source>
</reference>
<dbReference type="CDD" id="cd05254">
    <property type="entry name" value="dTDP_HR_like_SDR_e"/>
    <property type="match status" value="1"/>
</dbReference>
<dbReference type="InterPro" id="IPR029903">
    <property type="entry name" value="RmlD-like-bd"/>
</dbReference>